<dbReference type="Gene3D" id="3.80.30.30">
    <property type="match status" value="1"/>
</dbReference>
<dbReference type="GO" id="GO:1904047">
    <property type="term" value="F:S-adenosyl-L-methionine binding"/>
    <property type="evidence" value="ECO:0007669"/>
    <property type="project" value="TreeGrafter"/>
</dbReference>
<dbReference type="GO" id="GO:0042601">
    <property type="term" value="C:endospore-forming forespore"/>
    <property type="evidence" value="ECO:0007669"/>
    <property type="project" value="TreeGrafter"/>
</dbReference>
<dbReference type="PANTHER" id="PTHR37822:SF2">
    <property type="entry name" value="SPORE PHOTOPRODUCT LYASE"/>
    <property type="match status" value="1"/>
</dbReference>
<accession>A0A381VSL8</accession>
<reference evidence="1" key="1">
    <citation type="submission" date="2018-05" db="EMBL/GenBank/DDBJ databases">
        <authorList>
            <person name="Lanie J.A."/>
            <person name="Ng W.-L."/>
            <person name="Kazmierczak K.M."/>
            <person name="Andrzejewski T.M."/>
            <person name="Davidsen T.M."/>
            <person name="Wayne K.J."/>
            <person name="Tettelin H."/>
            <person name="Glass J.I."/>
            <person name="Rusch D."/>
            <person name="Podicherti R."/>
            <person name="Tsui H.-C.T."/>
            <person name="Winkler M.E."/>
        </authorList>
    </citation>
    <scope>NUCLEOTIDE SEQUENCE</scope>
</reference>
<dbReference type="PANTHER" id="PTHR37822">
    <property type="entry name" value="SPORE PHOTOPRODUCT LYASE-RELATED"/>
    <property type="match status" value="1"/>
</dbReference>
<organism evidence="1">
    <name type="scientific">marine metagenome</name>
    <dbReference type="NCBI Taxonomy" id="408172"/>
    <lineage>
        <taxon>unclassified sequences</taxon>
        <taxon>metagenomes</taxon>
        <taxon>ecological metagenomes</taxon>
    </lineage>
</organism>
<dbReference type="GO" id="GO:0003913">
    <property type="term" value="F:DNA photolyase activity"/>
    <property type="evidence" value="ECO:0007669"/>
    <property type="project" value="TreeGrafter"/>
</dbReference>
<dbReference type="EMBL" id="UINC01009608">
    <property type="protein sequence ID" value="SVA43061.1"/>
    <property type="molecule type" value="Genomic_DNA"/>
</dbReference>
<name>A0A381VSL8_9ZZZZ</name>
<dbReference type="GO" id="GO:0051539">
    <property type="term" value="F:4 iron, 4 sulfur cluster binding"/>
    <property type="evidence" value="ECO:0007669"/>
    <property type="project" value="TreeGrafter"/>
</dbReference>
<dbReference type="InterPro" id="IPR049539">
    <property type="entry name" value="SPL"/>
</dbReference>
<protein>
    <recommendedName>
        <fullName evidence="2">DNA photolyase</fullName>
    </recommendedName>
</protein>
<proteinExistence type="predicted"/>
<sequence>MISAKYINKKINLLKNDSIYSSLTLQNKDYLVELGSKYNFSYQELRQLMIISADFSMWKEKSVSEYVSEIEKSLGPKADKKTVLGAVKRKWNSLKSAKIKYESTGDRIKSRPKPRKVTLSDSKNEVFGMCPVASEKTVCCNLMTIDAVQGCSLGCSYCSIQTFYTDGKISVDKNLAEKLAKIPLDPNKKYHIGSGQSSDSLAIGNREGVLDAQLNFARNNPNIILEFKTKSDNIDYLLRSNVPNNVFVSWSLNPQLFIDNEEHGTASFNQRISSARALSDKGVLVGFHFHPIVYYEGYELDYTHIIKKVVSMFDPLEVAMISMGTLTFIKPAIKKLRSTGLSSNVLQIPMADAVGKSSYTKEIKKEIFGHVLNQFSSWHDTVFFYLCMEERSVWESVFGQAYIDNTEFENALFNSVSSKMYSLESV</sequence>
<dbReference type="Pfam" id="PF20903">
    <property type="entry name" value="SPL"/>
    <property type="match status" value="1"/>
</dbReference>
<evidence type="ECO:0000313" key="1">
    <source>
        <dbReference type="EMBL" id="SVA43061.1"/>
    </source>
</evidence>
<evidence type="ECO:0008006" key="2">
    <source>
        <dbReference type="Google" id="ProtNLM"/>
    </source>
</evidence>
<dbReference type="AlphaFoldDB" id="A0A381VSL8"/>
<gene>
    <name evidence="1" type="ORF">METZ01_LOCUS95915</name>
</gene>